<evidence type="ECO:0000313" key="5">
    <source>
        <dbReference type="Proteomes" id="UP001205105"/>
    </source>
</evidence>
<dbReference type="Proteomes" id="UP001205105">
    <property type="component" value="Unassembled WGS sequence"/>
</dbReference>
<feature type="compositionally biased region" description="Gly residues" evidence="2">
    <location>
        <begin position="384"/>
        <end position="395"/>
    </location>
</feature>
<organism evidence="4 5">
    <name type="scientific">Chlorella ohadii</name>
    <dbReference type="NCBI Taxonomy" id="2649997"/>
    <lineage>
        <taxon>Eukaryota</taxon>
        <taxon>Viridiplantae</taxon>
        <taxon>Chlorophyta</taxon>
        <taxon>core chlorophytes</taxon>
        <taxon>Trebouxiophyceae</taxon>
        <taxon>Chlorellales</taxon>
        <taxon>Chlorellaceae</taxon>
        <taxon>Chlorella clade</taxon>
        <taxon>Chlorella</taxon>
    </lineage>
</organism>
<accession>A0AAD5DPU5</accession>
<keyword evidence="1" id="KW-0175">Coiled coil</keyword>
<evidence type="ECO:0000313" key="4">
    <source>
        <dbReference type="EMBL" id="KAI7840278.1"/>
    </source>
</evidence>
<evidence type="ECO:0000256" key="1">
    <source>
        <dbReference type="SAM" id="Coils"/>
    </source>
</evidence>
<feature type="region of interest" description="Disordered" evidence="2">
    <location>
        <begin position="140"/>
        <end position="206"/>
    </location>
</feature>
<name>A0AAD5DPU5_9CHLO</name>
<gene>
    <name evidence="4" type="ORF">COHA_006060</name>
</gene>
<feature type="region of interest" description="Disordered" evidence="2">
    <location>
        <begin position="480"/>
        <end position="502"/>
    </location>
</feature>
<feature type="compositionally biased region" description="Basic and acidic residues" evidence="2">
    <location>
        <begin position="489"/>
        <end position="502"/>
    </location>
</feature>
<feature type="coiled-coil region" evidence="1">
    <location>
        <begin position="4"/>
        <end position="58"/>
    </location>
</feature>
<dbReference type="PANTHER" id="PTHR47650:SF2">
    <property type="entry name" value="ZINC FINGER CCCH DOMAIN-CONTAINING PROTEIN 22"/>
    <property type="match status" value="1"/>
</dbReference>
<dbReference type="GO" id="GO:0003676">
    <property type="term" value="F:nucleic acid binding"/>
    <property type="evidence" value="ECO:0007669"/>
    <property type="project" value="InterPro"/>
</dbReference>
<dbReference type="SMART" id="SM00443">
    <property type="entry name" value="G_patch"/>
    <property type="match status" value="1"/>
</dbReference>
<proteinExistence type="predicted"/>
<feature type="domain" description="G-patch" evidence="3">
    <location>
        <begin position="239"/>
        <end position="286"/>
    </location>
</feature>
<feature type="compositionally biased region" description="Basic and acidic residues" evidence="2">
    <location>
        <begin position="324"/>
        <end position="338"/>
    </location>
</feature>
<dbReference type="PANTHER" id="PTHR47650">
    <property type="entry name" value="ZINC FINGER CCCH DOMAIN-CONTAINING PROTEIN 22"/>
    <property type="match status" value="1"/>
</dbReference>
<dbReference type="PROSITE" id="PS50174">
    <property type="entry name" value="G_PATCH"/>
    <property type="match status" value="1"/>
</dbReference>
<comment type="caution">
    <text evidence="4">The sequence shown here is derived from an EMBL/GenBank/DDBJ whole genome shotgun (WGS) entry which is preliminary data.</text>
</comment>
<dbReference type="EMBL" id="JADXDR010000083">
    <property type="protein sequence ID" value="KAI7840278.1"/>
    <property type="molecule type" value="Genomic_DNA"/>
</dbReference>
<reference evidence="4" key="1">
    <citation type="submission" date="2020-11" db="EMBL/GenBank/DDBJ databases">
        <title>Chlorella ohadii genome sequencing and assembly.</title>
        <authorList>
            <person name="Murik O."/>
            <person name="Treves H."/>
            <person name="Kedem I."/>
            <person name="Shotland Y."/>
            <person name="Kaplan A."/>
        </authorList>
    </citation>
    <scope>NUCLEOTIDE SEQUENCE</scope>
    <source>
        <strain evidence="4">1</strain>
    </source>
</reference>
<keyword evidence="5" id="KW-1185">Reference proteome</keyword>
<feature type="region of interest" description="Disordered" evidence="2">
    <location>
        <begin position="305"/>
        <end position="350"/>
    </location>
</feature>
<protein>
    <recommendedName>
        <fullName evidence="3">G-patch domain-containing protein</fullName>
    </recommendedName>
</protein>
<feature type="compositionally biased region" description="Gly residues" evidence="2">
    <location>
        <begin position="404"/>
        <end position="415"/>
    </location>
</feature>
<feature type="compositionally biased region" description="Basic residues" evidence="2">
    <location>
        <begin position="314"/>
        <end position="323"/>
    </location>
</feature>
<evidence type="ECO:0000256" key="2">
    <source>
        <dbReference type="SAM" id="MobiDB-lite"/>
    </source>
</evidence>
<dbReference type="AlphaFoldDB" id="A0AAD5DPU5"/>
<feature type="compositionally biased region" description="Low complexity" evidence="2">
    <location>
        <begin position="176"/>
        <end position="186"/>
    </location>
</feature>
<evidence type="ECO:0000259" key="3">
    <source>
        <dbReference type="PROSITE" id="PS50174"/>
    </source>
</evidence>
<dbReference type="InterPro" id="IPR000467">
    <property type="entry name" value="G_patch_dom"/>
</dbReference>
<sequence length="502" mass="53036">MDLEEQLAEQLAEQQEALAGVRELLEADPGSQETAALLDELQEGIRETEAALLGLKRQRLLQELDALHGDSDQQQQGAHTGALHAGMRAWVRPPGQALWAAAELSEVDPEGRRVAAVLLADKRRHVLPFAAVALHAHAADPHGDGSGDEGGGAASLAAGSLGGEGDGGSGEEESELSGSDMSFSGSSDEEGEEGAAEERRPGMRRVASALQDAAQRVQQQAEAGAQTDTVLFFTSEKHSRGIGSKLLATMGYRGAGHGLGRQQHGIEHALQARRLKPGAGLGVESGKGVEEAHCTWPAADCISSPYLQPYNPTGKRKRKSGRQRRQDKAARERAEQREAAQQAQRELERRTGSEGLFAVLDSLIGDTSQAQAAKDASLGRHSGRGGSAAAGGSSVGGTSRQGHLFGGGATAGSGVPGSKKAAAKEDDRRALAQRADALAQLRQKVKRLEEMQGRNRRDKVMLPQIERALKEARAELAGAEAQHAASSKAIHDKEKLKKMTKF</sequence>
<dbReference type="Pfam" id="PF01585">
    <property type="entry name" value="G-patch"/>
    <property type="match status" value="1"/>
</dbReference>
<feature type="region of interest" description="Disordered" evidence="2">
    <location>
        <begin position="371"/>
        <end position="431"/>
    </location>
</feature>